<evidence type="ECO:0000313" key="3">
    <source>
        <dbReference type="EMBL" id="CAG2239455.1"/>
    </source>
</evidence>
<name>A0A8S3UAF9_MYTED</name>
<dbReference type="EMBL" id="CAJPWZ010002521">
    <property type="protein sequence ID" value="CAG2239455.1"/>
    <property type="molecule type" value="Genomic_DNA"/>
</dbReference>
<evidence type="ECO:0000256" key="1">
    <source>
        <dbReference type="SAM" id="Coils"/>
    </source>
</evidence>
<accession>A0A8S3UAF9</accession>
<comment type="caution">
    <text evidence="3">The sequence shown here is derived from an EMBL/GenBank/DDBJ whole genome shotgun (WGS) entry which is preliminary data.</text>
</comment>
<dbReference type="Proteomes" id="UP000683360">
    <property type="component" value="Unassembled WGS sequence"/>
</dbReference>
<dbReference type="OrthoDB" id="6083162at2759"/>
<organism evidence="3 4">
    <name type="scientific">Mytilus edulis</name>
    <name type="common">Blue mussel</name>
    <dbReference type="NCBI Taxonomy" id="6550"/>
    <lineage>
        <taxon>Eukaryota</taxon>
        <taxon>Metazoa</taxon>
        <taxon>Spiralia</taxon>
        <taxon>Lophotrochozoa</taxon>
        <taxon>Mollusca</taxon>
        <taxon>Bivalvia</taxon>
        <taxon>Autobranchia</taxon>
        <taxon>Pteriomorphia</taxon>
        <taxon>Mytilida</taxon>
        <taxon>Mytiloidea</taxon>
        <taxon>Mytilidae</taxon>
        <taxon>Mytilinae</taxon>
        <taxon>Mytilus</taxon>
    </lineage>
</organism>
<evidence type="ECO:0000259" key="2">
    <source>
        <dbReference type="Pfam" id="PF18738"/>
    </source>
</evidence>
<keyword evidence="4" id="KW-1185">Reference proteome</keyword>
<dbReference type="AlphaFoldDB" id="A0A8S3UAF9"/>
<keyword evidence="1" id="KW-0175">Coiled coil</keyword>
<sequence length="540" mass="60871">MMAPLLEEEENYIRLALLLKGVSPRAVRTYFDREFPPTYLPSTLNTNYNTLYDLKLKKVLNQAQWNLLFPRNGVPVSTTFDLTLMICLIRNLTSVTQPINGFDSLPLPVETTPGPDLARIKWYRNILAHHDSNKMATGDFNTAWSNISDAVSRLGGQPMNQECQELKVKILDQSNQEIMLEIKQSQEKIKELSQTVDILGTEHSEVTENLRKLQDSHITLQTEHTDVTGNLRKLQDSHSTLQTEHTEVTEQLKDPIPWNIRVQIKEELETWTEDDKMFIETNGAKILLCTKGQAGLVAARSTIRFQQAARSTGITSTALNKFKGDGKFVCEAQGLYLVAANIITDTDGGWFKIMKNNVELSRTYIAYHNGKASGWHTAVLVAHDFKPARLDFSSSMRDFKSTSVNCTSPALDYKSTARDFTSPALDILSTALYLTSPAHDFKPARPDFHLQCDFKSTSRATQCPCNNEFLFFISTIITHVKLANISADCDGTGCKKADPTCKHWNDKLRAKLYVPYNMKNVTISLKRYILDVAEKGFTAN</sequence>
<protein>
    <recommendedName>
        <fullName evidence="2">DZIP3-like HEPN domain-containing protein</fullName>
    </recommendedName>
</protein>
<feature type="coiled-coil region" evidence="1">
    <location>
        <begin position="175"/>
        <end position="202"/>
    </location>
</feature>
<evidence type="ECO:0000313" key="4">
    <source>
        <dbReference type="Proteomes" id="UP000683360"/>
    </source>
</evidence>
<reference evidence="3" key="1">
    <citation type="submission" date="2021-03" db="EMBL/GenBank/DDBJ databases">
        <authorList>
            <person name="Bekaert M."/>
        </authorList>
    </citation>
    <scope>NUCLEOTIDE SEQUENCE</scope>
</reference>
<proteinExistence type="predicted"/>
<gene>
    <name evidence="3" type="ORF">MEDL_51818</name>
</gene>
<feature type="domain" description="DZIP3-like HEPN" evidence="2">
    <location>
        <begin position="38"/>
        <end position="177"/>
    </location>
</feature>
<dbReference type="InterPro" id="IPR041249">
    <property type="entry name" value="HEPN_DZIP3"/>
</dbReference>
<dbReference type="Pfam" id="PF18738">
    <property type="entry name" value="HEPN_DZIP3"/>
    <property type="match status" value="1"/>
</dbReference>